<dbReference type="Proteomes" id="UP000278962">
    <property type="component" value="Unassembled WGS sequence"/>
</dbReference>
<evidence type="ECO:0000313" key="5">
    <source>
        <dbReference type="Proteomes" id="UP000278962"/>
    </source>
</evidence>
<dbReference type="InterPro" id="IPR006016">
    <property type="entry name" value="UspA"/>
</dbReference>
<keyword evidence="5" id="KW-1185">Reference proteome</keyword>
<evidence type="ECO:0000256" key="2">
    <source>
        <dbReference type="SAM" id="SignalP"/>
    </source>
</evidence>
<dbReference type="PANTHER" id="PTHR46268:SF6">
    <property type="entry name" value="UNIVERSAL STRESS PROTEIN UP12"/>
    <property type="match status" value="1"/>
</dbReference>
<dbReference type="EMBL" id="RBIL01000002">
    <property type="protein sequence ID" value="RKQ87557.1"/>
    <property type="molecule type" value="Genomic_DNA"/>
</dbReference>
<protein>
    <submittedName>
        <fullName evidence="4">Universal stress protein family protein</fullName>
    </submittedName>
</protein>
<dbReference type="AlphaFoldDB" id="A0A660L0U5"/>
<evidence type="ECO:0000256" key="1">
    <source>
        <dbReference type="ARBA" id="ARBA00008791"/>
    </source>
</evidence>
<keyword evidence="2" id="KW-0732">Signal</keyword>
<dbReference type="SUPFAM" id="SSF52402">
    <property type="entry name" value="Adenine nucleotide alpha hydrolases-like"/>
    <property type="match status" value="1"/>
</dbReference>
<feature type="domain" description="UspA" evidence="3">
    <location>
        <begin position="55"/>
        <end position="112"/>
    </location>
</feature>
<comment type="caution">
    <text evidence="4">The sequence shown here is derived from an EMBL/GenBank/DDBJ whole genome shotgun (WGS) entry which is preliminary data.</text>
</comment>
<sequence>MPLRRICVAWDASLPSLWALAFARRLASADGAELIVAHVVPPATDEIDIPLPAGTHVLSGRTAEQLVWLARRERIDLLVAGTRPLRGPLRLLAPRLRHELLATAPCPVVLVRHPPVLDRDTCLMAGGDADAATTLADALGATIAPAADQPLLAVTGGERFHGLRRRLGTSAVDDLVETVDCPVVVASGR</sequence>
<dbReference type="CDD" id="cd00293">
    <property type="entry name" value="USP-like"/>
    <property type="match status" value="1"/>
</dbReference>
<gene>
    <name evidence="4" type="ORF">C8N24_5582</name>
</gene>
<evidence type="ECO:0000313" key="4">
    <source>
        <dbReference type="EMBL" id="RKQ87557.1"/>
    </source>
</evidence>
<evidence type="ECO:0000259" key="3">
    <source>
        <dbReference type="Pfam" id="PF00582"/>
    </source>
</evidence>
<feature type="signal peptide" evidence="2">
    <location>
        <begin position="1"/>
        <end position="21"/>
    </location>
</feature>
<dbReference type="PANTHER" id="PTHR46268">
    <property type="entry name" value="STRESS RESPONSE PROTEIN NHAX"/>
    <property type="match status" value="1"/>
</dbReference>
<accession>A0A660L0U5</accession>
<dbReference type="Pfam" id="PF00582">
    <property type="entry name" value="Usp"/>
    <property type="match status" value="2"/>
</dbReference>
<dbReference type="InterPro" id="IPR014729">
    <property type="entry name" value="Rossmann-like_a/b/a_fold"/>
</dbReference>
<feature type="domain" description="UspA" evidence="3">
    <location>
        <begin position="4"/>
        <end position="48"/>
    </location>
</feature>
<reference evidence="4 5" key="1">
    <citation type="submission" date="2018-10" db="EMBL/GenBank/DDBJ databases">
        <title>Genomic Encyclopedia of Archaeal and Bacterial Type Strains, Phase II (KMG-II): from individual species to whole genera.</title>
        <authorList>
            <person name="Goeker M."/>
        </authorList>
    </citation>
    <scope>NUCLEOTIDE SEQUENCE [LARGE SCALE GENOMIC DNA]</scope>
    <source>
        <strain evidence="4 5">DSM 14954</strain>
    </source>
</reference>
<comment type="similarity">
    <text evidence="1">Belongs to the universal stress protein A family.</text>
</comment>
<dbReference type="RefSeq" id="WP_170179470.1">
    <property type="nucleotide sequence ID" value="NZ_RBIL01000002.1"/>
</dbReference>
<proteinExistence type="inferred from homology"/>
<dbReference type="Gene3D" id="3.40.50.620">
    <property type="entry name" value="HUPs"/>
    <property type="match status" value="2"/>
</dbReference>
<name>A0A660L0U5_9ACTN</name>
<feature type="chain" id="PRO_5039284144" evidence="2">
    <location>
        <begin position="22"/>
        <end position="189"/>
    </location>
</feature>
<organism evidence="4 5">
    <name type="scientific">Solirubrobacter pauli</name>
    <dbReference type="NCBI Taxonomy" id="166793"/>
    <lineage>
        <taxon>Bacteria</taxon>
        <taxon>Bacillati</taxon>
        <taxon>Actinomycetota</taxon>
        <taxon>Thermoleophilia</taxon>
        <taxon>Solirubrobacterales</taxon>
        <taxon>Solirubrobacteraceae</taxon>
        <taxon>Solirubrobacter</taxon>
    </lineage>
</organism>